<evidence type="ECO:0000256" key="1">
    <source>
        <dbReference type="SAM" id="Phobius"/>
    </source>
</evidence>
<dbReference type="OrthoDB" id="6478238at2759"/>
<reference evidence="2" key="1">
    <citation type="submission" date="2020-11" db="EMBL/GenBank/DDBJ databases">
        <authorList>
            <person name="Tran Van P."/>
        </authorList>
    </citation>
    <scope>NUCLEOTIDE SEQUENCE</scope>
</reference>
<keyword evidence="3" id="KW-1185">Reference proteome</keyword>
<feature type="transmembrane region" description="Helical" evidence="1">
    <location>
        <begin position="12"/>
        <end position="33"/>
    </location>
</feature>
<dbReference type="Proteomes" id="UP000759131">
    <property type="component" value="Unassembled WGS sequence"/>
</dbReference>
<evidence type="ECO:0000313" key="3">
    <source>
        <dbReference type="Proteomes" id="UP000759131"/>
    </source>
</evidence>
<feature type="non-terminal residue" evidence="2">
    <location>
        <position position="85"/>
    </location>
</feature>
<protein>
    <submittedName>
        <fullName evidence="2">Uncharacterized protein</fullName>
    </submittedName>
</protein>
<keyword evidence="1" id="KW-0472">Membrane</keyword>
<dbReference type="EMBL" id="CAJPIZ010015198">
    <property type="protein sequence ID" value="CAG2115151.1"/>
    <property type="molecule type" value="Genomic_DNA"/>
</dbReference>
<gene>
    <name evidence="2" type="ORF">OSB1V03_LOCUS15116</name>
</gene>
<accession>A0A7R9Q6R8</accession>
<proteinExistence type="predicted"/>
<organism evidence="2">
    <name type="scientific">Medioppia subpectinata</name>
    <dbReference type="NCBI Taxonomy" id="1979941"/>
    <lineage>
        <taxon>Eukaryota</taxon>
        <taxon>Metazoa</taxon>
        <taxon>Ecdysozoa</taxon>
        <taxon>Arthropoda</taxon>
        <taxon>Chelicerata</taxon>
        <taxon>Arachnida</taxon>
        <taxon>Acari</taxon>
        <taxon>Acariformes</taxon>
        <taxon>Sarcoptiformes</taxon>
        <taxon>Oribatida</taxon>
        <taxon>Brachypylina</taxon>
        <taxon>Oppioidea</taxon>
        <taxon>Oppiidae</taxon>
        <taxon>Medioppia</taxon>
    </lineage>
</organism>
<feature type="transmembrane region" description="Helical" evidence="1">
    <location>
        <begin position="66"/>
        <end position="84"/>
    </location>
</feature>
<dbReference type="AlphaFoldDB" id="A0A7R9Q6R8"/>
<evidence type="ECO:0000313" key="2">
    <source>
        <dbReference type="EMBL" id="CAD7634721.1"/>
    </source>
</evidence>
<keyword evidence="1" id="KW-1133">Transmembrane helix</keyword>
<keyword evidence="1" id="KW-0812">Transmembrane</keyword>
<dbReference type="EMBL" id="OC869773">
    <property type="protein sequence ID" value="CAD7634721.1"/>
    <property type="molecule type" value="Genomic_DNA"/>
</dbReference>
<name>A0A7R9Q6R8_9ACAR</name>
<sequence>MDGQRGKFGCKKWTLIVFAVLGMISTVIMASMATTLVDTYVDENYQIGHPYTDTDIDSIKSSAKTFIYAAAIIALLFDLMGAMGA</sequence>